<evidence type="ECO:0000313" key="3">
    <source>
        <dbReference type="Proteomes" id="UP000799764"/>
    </source>
</evidence>
<evidence type="ECO:0000256" key="1">
    <source>
        <dbReference type="SAM" id="MobiDB-lite"/>
    </source>
</evidence>
<gene>
    <name evidence="2" type="ORF">P171DRAFT_216725</name>
</gene>
<name>A0A9P4UFK4_9PLEO</name>
<feature type="region of interest" description="Disordered" evidence="1">
    <location>
        <begin position="40"/>
        <end position="64"/>
    </location>
</feature>
<feature type="region of interest" description="Disordered" evidence="1">
    <location>
        <begin position="153"/>
        <end position="181"/>
    </location>
</feature>
<keyword evidence="3" id="KW-1185">Reference proteome</keyword>
<sequence length="181" mass="20096">MIHTTSLQGDDISSRLSRRMDSVSLEAKVLTKHHTAMFLDGTDEAKAEPGTKSSATGPRFPSFTEWKKDNTARISAVLEEHINGIAFTGAKSDVHDDGRAAKRKAKRQMPISSVINVTSSNSTWFTLDELDDKGTPELTAKRQRIWQNEAIQSEFSDTMDPMTDEIDAPVDAWTDKHMDGT</sequence>
<dbReference type="Proteomes" id="UP000799764">
    <property type="component" value="Unassembled WGS sequence"/>
</dbReference>
<organism evidence="2 3">
    <name type="scientific">Karstenula rhodostoma CBS 690.94</name>
    <dbReference type="NCBI Taxonomy" id="1392251"/>
    <lineage>
        <taxon>Eukaryota</taxon>
        <taxon>Fungi</taxon>
        <taxon>Dikarya</taxon>
        <taxon>Ascomycota</taxon>
        <taxon>Pezizomycotina</taxon>
        <taxon>Dothideomycetes</taxon>
        <taxon>Pleosporomycetidae</taxon>
        <taxon>Pleosporales</taxon>
        <taxon>Massarineae</taxon>
        <taxon>Didymosphaeriaceae</taxon>
        <taxon>Karstenula</taxon>
    </lineage>
</organism>
<accession>A0A9P4UFK4</accession>
<reference evidence="2" key="1">
    <citation type="journal article" date="2020" name="Stud. Mycol.">
        <title>101 Dothideomycetes genomes: a test case for predicting lifestyles and emergence of pathogens.</title>
        <authorList>
            <person name="Haridas S."/>
            <person name="Albert R."/>
            <person name="Binder M."/>
            <person name="Bloem J."/>
            <person name="Labutti K."/>
            <person name="Salamov A."/>
            <person name="Andreopoulos B."/>
            <person name="Baker S."/>
            <person name="Barry K."/>
            <person name="Bills G."/>
            <person name="Bluhm B."/>
            <person name="Cannon C."/>
            <person name="Castanera R."/>
            <person name="Culley D."/>
            <person name="Daum C."/>
            <person name="Ezra D."/>
            <person name="Gonzalez J."/>
            <person name="Henrissat B."/>
            <person name="Kuo A."/>
            <person name="Liang C."/>
            <person name="Lipzen A."/>
            <person name="Lutzoni F."/>
            <person name="Magnuson J."/>
            <person name="Mondo S."/>
            <person name="Nolan M."/>
            <person name="Ohm R."/>
            <person name="Pangilinan J."/>
            <person name="Park H.-J."/>
            <person name="Ramirez L."/>
            <person name="Alfaro M."/>
            <person name="Sun H."/>
            <person name="Tritt A."/>
            <person name="Yoshinaga Y."/>
            <person name="Zwiers L.-H."/>
            <person name="Turgeon B."/>
            <person name="Goodwin S."/>
            <person name="Spatafora J."/>
            <person name="Crous P."/>
            <person name="Grigoriev I."/>
        </authorList>
    </citation>
    <scope>NUCLEOTIDE SEQUENCE</scope>
    <source>
        <strain evidence="2">CBS 690.94</strain>
    </source>
</reference>
<proteinExistence type="predicted"/>
<dbReference type="EMBL" id="MU001495">
    <property type="protein sequence ID" value="KAF2448626.1"/>
    <property type="molecule type" value="Genomic_DNA"/>
</dbReference>
<dbReference type="AlphaFoldDB" id="A0A9P4UFK4"/>
<protein>
    <submittedName>
        <fullName evidence="2">Uncharacterized protein</fullName>
    </submittedName>
</protein>
<evidence type="ECO:0000313" key="2">
    <source>
        <dbReference type="EMBL" id="KAF2448626.1"/>
    </source>
</evidence>
<comment type="caution">
    <text evidence="2">The sequence shown here is derived from an EMBL/GenBank/DDBJ whole genome shotgun (WGS) entry which is preliminary data.</text>
</comment>